<sequence length="125" mass="13963">MATGGPKSILAKAVTSVRSPHKLLHKKLIGDKVAEWYPHDIKDDTLIMARREQERLSKLCCDLYNNTSEADLITLVIGEIEPPISDEIFKSSHKLGSYKPGLFTKMSQIVNLAVPYKDLLLRAST</sequence>
<dbReference type="AlphaFoldDB" id="A0A922A621"/>
<gene>
    <name evidence="1" type="ORF">I3842_15G111100</name>
</gene>
<protein>
    <submittedName>
        <fullName evidence="1">Uncharacterized protein</fullName>
    </submittedName>
</protein>
<organism evidence="1 2">
    <name type="scientific">Carya illinoinensis</name>
    <name type="common">Pecan</name>
    <dbReference type="NCBI Taxonomy" id="32201"/>
    <lineage>
        <taxon>Eukaryota</taxon>
        <taxon>Viridiplantae</taxon>
        <taxon>Streptophyta</taxon>
        <taxon>Embryophyta</taxon>
        <taxon>Tracheophyta</taxon>
        <taxon>Spermatophyta</taxon>
        <taxon>Magnoliopsida</taxon>
        <taxon>eudicotyledons</taxon>
        <taxon>Gunneridae</taxon>
        <taxon>Pentapetalae</taxon>
        <taxon>rosids</taxon>
        <taxon>fabids</taxon>
        <taxon>Fagales</taxon>
        <taxon>Juglandaceae</taxon>
        <taxon>Carya</taxon>
    </lineage>
</organism>
<proteinExistence type="predicted"/>
<comment type="caution">
    <text evidence="1">The sequence shown here is derived from an EMBL/GenBank/DDBJ whole genome shotgun (WGS) entry which is preliminary data.</text>
</comment>
<dbReference type="EMBL" id="CM031839">
    <property type="protein sequence ID" value="KAG6675592.1"/>
    <property type="molecule type" value="Genomic_DNA"/>
</dbReference>
<accession>A0A922A621</accession>
<evidence type="ECO:0000313" key="1">
    <source>
        <dbReference type="EMBL" id="KAG6675592.1"/>
    </source>
</evidence>
<reference evidence="1" key="1">
    <citation type="submission" date="2021-01" db="EMBL/GenBank/DDBJ databases">
        <authorList>
            <person name="Lovell J.T."/>
            <person name="Bentley N."/>
            <person name="Bhattarai G."/>
            <person name="Jenkins J.W."/>
            <person name="Sreedasyam A."/>
            <person name="Alarcon Y."/>
            <person name="Bock C."/>
            <person name="Boston L."/>
            <person name="Carlson J."/>
            <person name="Cervantes K."/>
            <person name="Clermont K."/>
            <person name="Krom N."/>
            <person name="Kubenka K."/>
            <person name="Mamidi S."/>
            <person name="Mattison C."/>
            <person name="Monteros M."/>
            <person name="Pisani C."/>
            <person name="Plott C."/>
            <person name="Rajasekar S."/>
            <person name="Rhein H.S."/>
            <person name="Rohla C."/>
            <person name="Song M."/>
            <person name="Hilaire R.S."/>
            <person name="Shu S."/>
            <person name="Wells L."/>
            <person name="Wang X."/>
            <person name="Webber J."/>
            <person name="Heerema R.J."/>
            <person name="Klein P."/>
            <person name="Conner P."/>
            <person name="Grauke L."/>
            <person name="Grimwood J."/>
            <person name="Schmutz J."/>
            <person name="Randall J.J."/>
        </authorList>
    </citation>
    <scope>NUCLEOTIDE SEQUENCE</scope>
    <source>
        <tissue evidence="1">Leaf</tissue>
    </source>
</reference>
<dbReference type="Proteomes" id="UP000811246">
    <property type="component" value="Chromosome 15"/>
</dbReference>
<name>A0A922A621_CARIL</name>
<evidence type="ECO:0000313" key="2">
    <source>
        <dbReference type="Proteomes" id="UP000811246"/>
    </source>
</evidence>